<reference evidence="3 4" key="1">
    <citation type="submission" date="2024-03" db="EMBL/GenBank/DDBJ databases">
        <authorList>
            <person name="Martinez-Hernandez J."/>
        </authorList>
    </citation>
    <scope>NUCLEOTIDE SEQUENCE [LARGE SCALE GENOMIC DNA]</scope>
</reference>
<evidence type="ECO:0000313" key="3">
    <source>
        <dbReference type="EMBL" id="CAL0333444.1"/>
    </source>
</evidence>
<organism evidence="3 4">
    <name type="scientific">Lupinus luteus</name>
    <name type="common">European yellow lupine</name>
    <dbReference type="NCBI Taxonomy" id="3873"/>
    <lineage>
        <taxon>Eukaryota</taxon>
        <taxon>Viridiplantae</taxon>
        <taxon>Streptophyta</taxon>
        <taxon>Embryophyta</taxon>
        <taxon>Tracheophyta</taxon>
        <taxon>Spermatophyta</taxon>
        <taxon>Magnoliopsida</taxon>
        <taxon>eudicotyledons</taxon>
        <taxon>Gunneridae</taxon>
        <taxon>Pentapetalae</taxon>
        <taxon>rosids</taxon>
        <taxon>fabids</taxon>
        <taxon>Fabales</taxon>
        <taxon>Fabaceae</taxon>
        <taxon>Papilionoideae</taxon>
        <taxon>50 kb inversion clade</taxon>
        <taxon>genistoids sensu lato</taxon>
        <taxon>core genistoids</taxon>
        <taxon>Genisteae</taxon>
        <taxon>Lupinus</taxon>
    </lineage>
</organism>
<dbReference type="EMBL" id="CAXHTB010000025">
    <property type="protein sequence ID" value="CAL0333444.1"/>
    <property type="molecule type" value="Genomic_DNA"/>
</dbReference>
<proteinExistence type="inferred from homology"/>
<sequence length="325" mass="36222">MRNSKDDKEVETGSVVVEKVGGRSSVTSCLSRYPLKFIIPRKVGSSRTDVVWVYSLTYGGGIVSGDHILCKFSVEEECTMVLTTQASTKVYKSEGSKVSQQILEARVGSNALLAIIPDPVTCFSTARYYQKQIVSVSSDSNLVIVDWITSGRYESGEKWDFDLYRSTNNIFLEDGQPLFLDTINAIVTLCRNVGSCEVNICPLHKILLDKEKMGSIQEHMQDYQVIAMIVLLGPKMQSVQNRVQDHVKKLMSEQLQLPPAALRHQRDKADHSMSKPSFVASCSVFGPKKMGLVVRVAAMTTESVYMFLQHQLAPLEVMLGVPPYR</sequence>
<evidence type="ECO:0000256" key="2">
    <source>
        <dbReference type="ARBA" id="ARBA00023186"/>
    </source>
</evidence>
<dbReference type="PANTHER" id="PTHR33643">
    <property type="entry name" value="UREASE ACCESSORY PROTEIN D"/>
    <property type="match status" value="1"/>
</dbReference>
<comment type="similarity">
    <text evidence="1">Belongs to the UreD family.</text>
</comment>
<protein>
    <recommendedName>
        <fullName evidence="5">Urease accessory protein D</fullName>
    </recommendedName>
</protein>
<evidence type="ECO:0000256" key="1">
    <source>
        <dbReference type="ARBA" id="ARBA00007177"/>
    </source>
</evidence>
<gene>
    <name evidence="3" type="ORF">LLUT_LOCUS34504</name>
</gene>
<dbReference type="Proteomes" id="UP001497480">
    <property type="component" value="Unassembled WGS sequence"/>
</dbReference>
<keyword evidence="4" id="KW-1185">Reference proteome</keyword>
<evidence type="ECO:0008006" key="5">
    <source>
        <dbReference type="Google" id="ProtNLM"/>
    </source>
</evidence>
<dbReference type="HAMAP" id="MF_01384">
    <property type="entry name" value="UreD"/>
    <property type="match status" value="1"/>
</dbReference>
<evidence type="ECO:0000313" key="4">
    <source>
        <dbReference type="Proteomes" id="UP001497480"/>
    </source>
</evidence>
<keyword evidence="2" id="KW-0143">Chaperone</keyword>
<dbReference type="InterPro" id="IPR002669">
    <property type="entry name" value="UreD"/>
</dbReference>
<dbReference type="AlphaFoldDB" id="A0AAV1YIN1"/>
<accession>A0AAV1YIN1</accession>
<dbReference type="GO" id="GO:0016151">
    <property type="term" value="F:nickel cation binding"/>
    <property type="evidence" value="ECO:0007669"/>
    <property type="project" value="InterPro"/>
</dbReference>
<name>A0AAV1YIN1_LUPLU</name>
<dbReference type="PANTHER" id="PTHR33643:SF1">
    <property type="entry name" value="UREASE ACCESSORY PROTEIN D"/>
    <property type="match status" value="1"/>
</dbReference>
<dbReference type="Pfam" id="PF01774">
    <property type="entry name" value="UreD"/>
    <property type="match status" value="1"/>
</dbReference>
<comment type="caution">
    <text evidence="3">The sequence shown here is derived from an EMBL/GenBank/DDBJ whole genome shotgun (WGS) entry which is preliminary data.</text>
</comment>